<accession>A0ABQ8JV53</accession>
<name>A0ABQ8JV53_DERPT</name>
<gene>
    <name evidence="1" type="ORF">DERP_011021</name>
</gene>
<proteinExistence type="predicted"/>
<reference evidence="1 2" key="1">
    <citation type="journal article" date="2018" name="J. Allergy Clin. Immunol.">
        <title>High-quality assembly of Dermatophagoides pteronyssinus genome and transcriptome reveals a wide range of novel allergens.</title>
        <authorList>
            <person name="Liu X.Y."/>
            <person name="Yang K.Y."/>
            <person name="Wang M.Q."/>
            <person name="Kwok J.S."/>
            <person name="Zeng X."/>
            <person name="Yang Z."/>
            <person name="Xiao X.J."/>
            <person name="Lau C.P."/>
            <person name="Li Y."/>
            <person name="Huang Z.M."/>
            <person name="Ba J.G."/>
            <person name="Yim A.K."/>
            <person name="Ouyang C.Y."/>
            <person name="Ngai S.M."/>
            <person name="Chan T.F."/>
            <person name="Leung E.L."/>
            <person name="Liu L."/>
            <person name="Liu Z.G."/>
            <person name="Tsui S.K."/>
        </authorList>
    </citation>
    <scope>NUCLEOTIDE SEQUENCE [LARGE SCALE GENOMIC DNA]</scope>
    <source>
        <strain evidence="1">Derp</strain>
    </source>
</reference>
<protein>
    <submittedName>
        <fullName evidence="1">Uncharacterized protein</fullName>
    </submittedName>
</protein>
<keyword evidence="2" id="KW-1185">Reference proteome</keyword>
<reference evidence="1 2" key="2">
    <citation type="journal article" date="2022" name="Mol. Biol. Evol.">
        <title>Comparative Genomics Reveals Insights into the Divergent Evolution of Astigmatic Mites and Household Pest Adaptations.</title>
        <authorList>
            <person name="Xiong Q."/>
            <person name="Wan A.T."/>
            <person name="Liu X."/>
            <person name="Fung C.S."/>
            <person name="Xiao X."/>
            <person name="Malainual N."/>
            <person name="Hou J."/>
            <person name="Wang L."/>
            <person name="Wang M."/>
            <person name="Yang K.Y."/>
            <person name="Cui Y."/>
            <person name="Leung E.L."/>
            <person name="Nong W."/>
            <person name="Shin S.K."/>
            <person name="Au S.W."/>
            <person name="Jeong K.Y."/>
            <person name="Chew F.T."/>
            <person name="Hui J.H."/>
            <person name="Leung T.F."/>
            <person name="Tungtrongchitr A."/>
            <person name="Zhong N."/>
            <person name="Liu Z."/>
            <person name="Tsui S.K."/>
        </authorList>
    </citation>
    <scope>NUCLEOTIDE SEQUENCE [LARGE SCALE GENOMIC DNA]</scope>
    <source>
        <strain evidence="1">Derp</strain>
    </source>
</reference>
<evidence type="ECO:0000313" key="2">
    <source>
        <dbReference type="Proteomes" id="UP000887458"/>
    </source>
</evidence>
<comment type="caution">
    <text evidence="1">The sequence shown here is derived from an EMBL/GenBank/DDBJ whole genome shotgun (WGS) entry which is preliminary data.</text>
</comment>
<dbReference type="Proteomes" id="UP000887458">
    <property type="component" value="Unassembled WGS sequence"/>
</dbReference>
<organism evidence="1 2">
    <name type="scientific">Dermatophagoides pteronyssinus</name>
    <name type="common">European house dust mite</name>
    <dbReference type="NCBI Taxonomy" id="6956"/>
    <lineage>
        <taxon>Eukaryota</taxon>
        <taxon>Metazoa</taxon>
        <taxon>Ecdysozoa</taxon>
        <taxon>Arthropoda</taxon>
        <taxon>Chelicerata</taxon>
        <taxon>Arachnida</taxon>
        <taxon>Acari</taxon>
        <taxon>Acariformes</taxon>
        <taxon>Sarcoptiformes</taxon>
        <taxon>Astigmata</taxon>
        <taxon>Psoroptidia</taxon>
        <taxon>Analgoidea</taxon>
        <taxon>Pyroglyphidae</taxon>
        <taxon>Dermatophagoidinae</taxon>
        <taxon>Dermatophagoides</taxon>
    </lineage>
</organism>
<sequence length="125" mass="14622">MSRLRPGTYSKPWSPYNLNLKWGSILKMAKPNSDAQILKWIRDYPLNLESFRQHELNGRRCLQPINANYLSKSTNYRIKTQFFYGRQYTPPSPVHFTIADPTTANNNINGRILRGRNYKEPSTSE</sequence>
<evidence type="ECO:0000313" key="1">
    <source>
        <dbReference type="EMBL" id="KAH9426452.1"/>
    </source>
</evidence>
<dbReference type="EMBL" id="NJHN03000010">
    <property type="protein sequence ID" value="KAH9426452.1"/>
    <property type="molecule type" value="Genomic_DNA"/>
</dbReference>